<evidence type="ECO:0000313" key="2">
    <source>
        <dbReference type="Proteomes" id="UP000308836"/>
    </source>
</evidence>
<keyword evidence="2" id="KW-1185">Reference proteome</keyword>
<gene>
    <name evidence="1" type="ORF">E5336_00355</name>
</gene>
<evidence type="ECO:0000313" key="1">
    <source>
        <dbReference type="EMBL" id="TGY67263.1"/>
    </source>
</evidence>
<proteinExistence type="predicted"/>
<name>A0AC61RAG3_9FIRM</name>
<comment type="caution">
    <text evidence="1">The sequence shown here is derived from an EMBL/GenBank/DDBJ whole genome shotgun (WGS) entry which is preliminary data.</text>
</comment>
<protein>
    <submittedName>
        <fullName evidence="1">Uncharacterized protein</fullName>
    </submittedName>
</protein>
<reference evidence="1" key="1">
    <citation type="submission" date="2019-04" db="EMBL/GenBank/DDBJ databases">
        <title>Microbes associate with the intestines of laboratory mice.</title>
        <authorList>
            <person name="Navarre W."/>
            <person name="Wong E."/>
            <person name="Huang K."/>
            <person name="Tropini C."/>
            <person name="Ng K."/>
            <person name="Yu B."/>
        </authorList>
    </citation>
    <scope>NUCLEOTIDE SEQUENCE</scope>
    <source>
        <strain evidence="1">NM09_H32</strain>
    </source>
</reference>
<accession>A0AC61RAG3</accession>
<dbReference type="EMBL" id="SRYG01000001">
    <property type="protein sequence ID" value="TGY67263.1"/>
    <property type="molecule type" value="Genomic_DNA"/>
</dbReference>
<dbReference type="Proteomes" id="UP000308836">
    <property type="component" value="Unassembled WGS sequence"/>
</dbReference>
<sequence length="106" mass="11765">MKLSKREREALANAIAQENDMLKRVGHVVRNSIVALAVFLLLCVWGFTGMNDAFLPNISPATRTVIRWIGVIGSVLSGVMVVFSVTARHNGKKNLLKKIDRYQGRS</sequence>
<organism evidence="1 2">
    <name type="scientific">Dubosiella muris</name>
    <dbReference type="NCBI Taxonomy" id="3038133"/>
    <lineage>
        <taxon>Bacteria</taxon>
        <taxon>Bacillati</taxon>
        <taxon>Bacillota</taxon>
        <taxon>Erysipelotrichia</taxon>
        <taxon>Erysipelotrichales</taxon>
        <taxon>Erysipelotrichaceae</taxon>
        <taxon>Dubosiella</taxon>
    </lineage>
</organism>